<evidence type="ECO:0000313" key="1">
    <source>
        <dbReference type="EMBL" id="GAX92061.1"/>
    </source>
</evidence>
<proteinExistence type="predicted"/>
<comment type="caution">
    <text evidence="1">The sequence shown here is derived from an EMBL/GenBank/DDBJ whole genome shotgun (WGS) entry which is preliminary data.</text>
</comment>
<dbReference type="GO" id="GO:0032259">
    <property type="term" value="P:methylation"/>
    <property type="evidence" value="ECO:0007669"/>
    <property type="project" value="UniProtKB-KW"/>
</dbReference>
<reference evidence="2" key="1">
    <citation type="submission" date="2017-07" db="EMBL/GenBank/DDBJ databases">
        <title>Draft genome sequence of Effusibacillus lacus strain skLN1.</title>
        <authorList>
            <person name="Watanabe M."/>
            <person name="Kojima H."/>
            <person name="Fukui M."/>
        </authorList>
    </citation>
    <scope>NUCLEOTIDE SEQUENCE [LARGE SCALE GENOMIC DNA]</scope>
    <source>
        <strain evidence="2">skLN1</strain>
    </source>
</reference>
<organism evidence="1 2">
    <name type="scientific">Effusibacillus lacus</name>
    <dbReference type="NCBI Taxonomy" id="1348429"/>
    <lineage>
        <taxon>Bacteria</taxon>
        <taxon>Bacillati</taxon>
        <taxon>Bacillota</taxon>
        <taxon>Bacilli</taxon>
        <taxon>Bacillales</taxon>
        <taxon>Alicyclobacillaceae</taxon>
        <taxon>Effusibacillus</taxon>
    </lineage>
</organism>
<dbReference type="Pfam" id="PF13489">
    <property type="entry name" value="Methyltransf_23"/>
    <property type="match status" value="1"/>
</dbReference>
<dbReference type="Proteomes" id="UP000217785">
    <property type="component" value="Unassembled WGS sequence"/>
</dbReference>
<dbReference type="CDD" id="cd02440">
    <property type="entry name" value="AdoMet_MTases"/>
    <property type="match status" value="1"/>
</dbReference>
<sequence>MSRYEKEVTESKRFEFGENWGNFLQVLDNERILQAEQSLKNMLEIENLEGKRFLDIGSGSGLFSLAARRLGARVYSFDYDPNSVACTKELKRRYFSDDHNWIVEEGDVLNKKYLSELGEFDIVYSWGVLHHTGDMWKALENICTNVADEGKLYIAIYNDQGRKSKYWKTIKELYNKSPNFIKLWIVSLCLFRLWAPTIIRDLASGKPMYSWRNYSKKRGMSPWYDVVDWVGGYPFEVAKPEEIFEFYKKSGFGLAKLVTCGGGLGCNEYVFIKKDLN</sequence>
<dbReference type="EMBL" id="BDUF01000121">
    <property type="protein sequence ID" value="GAX92061.1"/>
    <property type="molecule type" value="Genomic_DNA"/>
</dbReference>
<keyword evidence="2" id="KW-1185">Reference proteome</keyword>
<dbReference type="RefSeq" id="WP_096184469.1">
    <property type="nucleotide sequence ID" value="NZ_BDUF01000121.1"/>
</dbReference>
<gene>
    <name evidence="1" type="ORF">EFBL_3752</name>
</gene>
<dbReference type="PANTHER" id="PTHR43861:SF1">
    <property type="entry name" value="TRANS-ACONITATE 2-METHYLTRANSFERASE"/>
    <property type="match status" value="1"/>
</dbReference>
<keyword evidence="1" id="KW-0489">Methyltransferase</keyword>
<dbReference type="InterPro" id="IPR029063">
    <property type="entry name" value="SAM-dependent_MTases_sf"/>
</dbReference>
<evidence type="ECO:0000313" key="2">
    <source>
        <dbReference type="Proteomes" id="UP000217785"/>
    </source>
</evidence>
<accession>A0A292YT24</accession>
<dbReference type="GO" id="GO:0008168">
    <property type="term" value="F:methyltransferase activity"/>
    <property type="evidence" value="ECO:0007669"/>
    <property type="project" value="UniProtKB-KW"/>
</dbReference>
<dbReference type="PANTHER" id="PTHR43861">
    <property type="entry name" value="TRANS-ACONITATE 2-METHYLTRANSFERASE-RELATED"/>
    <property type="match status" value="1"/>
</dbReference>
<keyword evidence="1" id="KW-0808">Transferase</keyword>
<dbReference type="Gene3D" id="3.40.50.150">
    <property type="entry name" value="Vaccinia Virus protein VP39"/>
    <property type="match status" value="1"/>
</dbReference>
<protein>
    <submittedName>
        <fullName evidence="1">SAM-dependent methyltransferase</fullName>
    </submittedName>
</protein>
<dbReference type="OrthoDB" id="43862at2"/>
<name>A0A292YT24_9BACL</name>
<dbReference type="SUPFAM" id="SSF53335">
    <property type="entry name" value="S-adenosyl-L-methionine-dependent methyltransferases"/>
    <property type="match status" value="1"/>
</dbReference>
<dbReference type="AlphaFoldDB" id="A0A292YT24"/>